<comment type="caution">
    <text evidence="2">The sequence shown here is derived from an EMBL/GenBank/DDBJ whole genome shotgun (WGS) entry which is preliminary data.</text>
</comment>
<evidence type="ECO:0000313" key="3">
    <source>
        <dbReference type="Proteomes" id="UP001066276"/>
    </source>
</evidence>
<organism evidence="2 3">
    <name type="scientific">Pleurodeles waltl</name>
    <name type="common">Iberian ribbed newt</name>
    <dbReference type="NCBI Taxonomy" id="8319"/>
    <lineage>
        <taxon>Eukaryota</taxon>
        <taxon>Metazoa</taxon>
        <taxon>Chordata</taxon>
        <taxon>Craniata</taxon>
        <taxon>Vertebrata</taxon>
        <taxon>Euteleostomi</taxon>
        <taxon>Amphibia</taxon>
        <taxon>Batrachia</taxon>
        <taxon>Caudata</taxon>
        <taxon>Salamandroidea</taxon>
        <taxon>Salamandridae</taxon>
        <taxon>Pleurodelinae</taxon>
        <taxon>Pleurodeles</taxon>
    </lineage>
</organism>
<evidence type="ECO:0000256" key="1">
    <source>
        <dbReference type="SAM" id="MobiDB-lite"/>
    </source>
</evidence>
<reference evidence="2" key="1">
    <citation type="journal article" date="2022" name="bioRxiv">
        <title>Sequencing and chromosome-scale assembly of the giantPleurodeles waltlgenome.</title>
        <authorList>
            <person name="Brown T."/>
            <person name="Elewa A."/>
            <person name="Iarovenko S."/>
            <person name="Subramanian E."/>
            <person name="Araus A.J."/>
            <person name="Petzold A."/>
            <person name="Susuki M."/>
            <person name="Suzuki K.-i.T."/>
            <person name="Hayashi T."/>
            <person name="Toyoda A."/>
            <person name="Oliveira C."/>
            <person name="Osipova E."/>
            <person name="Leigh N.D."/>
            <person name="Simon A."/>
            <person name="Yun M.H."/>
        </authorList>
    </citation>
    <scope>NUCLEOTIDE SEQUENCE</scope>
    <source>
        <strain evidence="2">20211129_DDA</strain>
        <tissue evidence="2">Liver</tissue>
    </source>
</reference>
<keyword evidence="3" id="KW-1185">Reference proteome</keyword>
<feature type="compositionally biased region" description="Basic and acidic residues" evidence="1">
    <location>
        <begin position="85"/>
        <end position="103"/>
    </location>
</feature>
<dbReference type="Proteomes" id="UP001066276">
    <property type="component" value="Chromosome 7"/>
</dbReference>
<dbReference type="EMBL" id="JANPWB010000011">
    <property type="protein sequence ID" value="KAJ1123835.1"/>
    <property type="molecule type" value="Genomic_DNA"/>
</dbReference>
<gene>
    <name evidence="2" type="ORF">NDU88_002302</name>
</gene>
<feature type="region of interest" description="Disordered" evidence="1">
    <location>
        <begin position="72"/>
        <end position="122"/>
    </location>
</feature>
<sequence length="122" mass="13641">MRLRSEEWGSSPWLSQICLRPSLCEKAGSGTRHKRTHILQRLQVRYSGDRCPGTGQLSLVPRRPGLERAERYNVPGAQLGCQSSRKGDGPGEQKRDTEHRSEKMPLTAGEEDAIQNPKPNPP</sequence>
<protein>
    <submittedName>
        <fullName evidence="2">Uncharacterized protein</fullName>
    </submittedName>
</protein>
<proteinExistence type="predicted"/>
<dbReference type="AlphaFoldDB" id="A0AAV7P9J3"/>
<evidence type="ECO:0000313" key="2">
    <source>
        <dbReference type="EMBL" id="KAJ1123835.1"/>
    </source>
</evidence>
<accession>A0AAV7P9J3</accession>
<name>A0AAV7P9J3_PLEWA</name>